<evidence type="ECO:0000256" key="4">
    <source>
        <dbReference type="ARBA" id="ARBA00022801"/>
    </source>
</evidence>
<evidence type="ECO:0000313" key="11">
    <source>
        <dbReference type="Ensembl" id="ENSCINP00000009742.3"/>
    </source>
</evidence>
<reference evidence="11" key="4">
    <citation type="submission" date="2025-09" db="UniProtKB">
        <authorList>
            <consortium name="Ensembl"/>
        </authorList>
    </citation>
    <scope>IDENTIFICATION</scope>
</reference>
<dbReference type="InterPro" id="IPR008928">
    <property type="entry name" value="6-hairpin_glycosidase_sf"/>
</dbReference>
<comment type="similarity">
    <text evidence="2">Belongs to the glycosyl hydrolase 9 (cellulase E) family.</text>
</comment>
<sequence>MAFTTTVLSWGVLLYADAYNETNELENAREAIKWATDYFIKCHVSKFEYYGQVGEGRIDHVFWRSPPRNERRRAFKLTRSAPGSEVIAETAAAMAAASMVFSQVNASYSQELLSHARDLYEFADTYREMYHRSIRDAGNFYRSYAGYNDELTWAAAWLYSATNEN</sequence>
<dbReference type="PANTHER" id="PTHR22298">
    <property type="entry name" value="ENDO-1,4-BETA-GLUCANASE"/>
    <property type="match status" value="1"/>
</dbReference>
<evidence type="ECO:0000256" key="6">
    <source>
        <dbReference type="ARBA" id="ARBA00023277"/>
    </source>
</evidence>
<dbReference type="EC" id="3.2.1.4" evidence="3"/>
<accession>F6QN71</accession>
<dbReference type="Pfam" id="PF00759">
    <property type="entry name" value="Glyco_hydro_9"/>
    <property type="match status" value="1"/>
</dbReference>
<keyword evidence="7" id="KW-0326">Glycosidase</keyword>
<feature type="chain" id="PRO_5003340096" description="cellulase" evidence="9">
    <location>
        <begin position="19"/>
        <end position="165"/>
    </location>
</feature>
<dbReference type="GeneTree" id="ENSGT00530000064776"/>
<dbReference type="GO" id="GO:0030245">
    <property type="term" value="P:cellulose catabolic process"/>
    <property type="evidence" value="ECO:0007669"/>
    <property type="project" value="UniProtKB-KW"/>
</dbReference>
<proteinExistence type="inferred from homology"/>
<feature type="domain" description="Glycoside hydrolase family 9" evidence="10">
    <location>
        <begin position="1"/>
        <end position="164"/>
    </location>
</feature>
<dbReference type="Proteomes" id="UP000008144">
    <property type="component" value="Chromosome 10"/>
</dbReference>
<evidence type="ECO:0000256" key="5">
    <source>
        <dbReference type="ARBA" id="ARBA00023001"/>
    </source>
</evidence>
<evidence type="ECO:0000256" key="8">
    <source>
        <dbReference type="ARBA" id="ARBA00023326"/>
    </source>
</evidence>
<dbReference type="GO" id="GO:0008810">
    <property type="term" value="F:cellulase activity"/>
    <property type="evidence" value="ECO:0007669"/>
    <property type="project" value="UniProtKB-EC"/>
</dbReference>
<feature type="signal peptide" evidence="9">
    <location>
        <begin position="1"/>
        <end position="18"/>
    </location>
</feature>
<evidence type="ECO:0000259" key="10">
    <source>
        <dbReference type="Pfam" id="PF00759"/>
    </source>
</evidence>
<keyword evidence="4" id="KW-0378">Hydrolase</keyword>
<evidence type="ECO:0000256" key="3">
    <source>
        <dbReference type="ARBA" id="ARBA00012601"/>
    </source>
</evidence>
<reference evidence="11" key="2">
    <citation type="journal article" date="2008" name="Genome Biol.">
        <title>Improved genome assembly and evidence-based global gene model set for the chordate Ciona intestinalis: new insight into intron and operon populations.</title>
        <authorList>
            <person name="Satou Y."/>
            <person name="Mineta K."/>
            <person name="Ogasawara M."/>
            <person name="Sasakura Y."/>
            <person name="Shoguchi E."/>
            <person name="Ueno K."/>
            <person name="Yamada L."/>
            <person name="Matsumoto J."/>
            <person name="Wasserscheid J."/>
            <person name="Dewar K."/>
            <person name="Wiley G.B."/>
            <person name="Macmil S.L."/>
            <person name="Roe B.A."/>
            <person name="Zeller R.W."/>
            <person name="Hastings K.E."/>
            <person name="Lemaire P."/>
            <person name="Lindquist E."/>
            <person name="Endo T."/>
            <person name="Hotta K."/>
            <person name="Inaba K."/>
        </authorList>
    </citation>
    <scope>NUCLEOTIDE SEQUENCE [LARGE SCALE GENOMIC DNA]</scope>
    <source>
        <strain evidence="11">wild type</strain>
    </source>
</reference>
<dbReference type="STRING" id="7719.ENSCINP00000009742"/>
<keyword evidence="5" id="KW-0136">Cellulose degradation</keyword>
<dbReference type="Gene3D" id="1.50.10.10">
    <property type="match status" value="1"/>
</dbReference>
<dbReference type="AlphaFoldDB" id="F6QN71"/>
<name>F6QN71_CIOIN</name>
<reference evidence="12" key="1">
    <citation type="journal article" date="2002" name="Science">
        <title>The draft genome of Ciona intestinalis: insights into chordate and vertebrate origins.</title>
        <authorList>
            <person name="Dehal P."/>
            <person name="Satou Y."/>
            <person name="Campbell R.K."/>
            <person name="Chapman J."/>
            <person name="Degnan B."/>
            <person name="De Tomaso A."/>
            <person name="Davidson B."/>
            <person name="Di Gregorio A."/>
            <person name="Gelpke M."/>
            <person name="Goodstein D.M."/>
            <person name="Harafuji N."/>
            <person name="Hastings K.E."/>
            <person name="Ho I."/>
            <person name="Hotta K."/>
            <person name="Huang W."/>
            <person name="Kawashima T."/>
            <person name="Lemaire P."/>
            <person name="Martinez D."/>
            <person name="Meinertzhagen I.A."/>
            <person name="Necula S."/>
            <person name="Nonaka M."/>
            <person name="Putnam N."/>
            <person name="Rash S."/>
            <person name="Saiga H."/>
            <person name="Satake M."/>
            <person name="Terry A."/>
            <person name="Yamada L."/>
            <person name="Wang H.G."/>
            <person name="Awazu S."/>
            <person name="Azumi K."/>
            <person name="Boore J."/>
            <person name="Branno M."/>
            <person name="Chin-Bow S."/>
            <person name="DeSantis R."/>
            <person name="Doyle S."/>
            <person name="Francino P."/>
            <person name="Keys D.N."/>
            <person name="Haga S."/>
            <person name="Hayashi H."/>
            <person name="Hino K."/>
            <person name="Imai K.S."/>
            <person name="Inaba K."/>
            <person name="Kano S."/>
            <person name="Kobayashi K."/>
            <person name="Kobayashi M."/>
            <person name="Lee B.I."/>
            <person name="Makabe K.W."/>
            <person name="Manohar C."/>
            <person name="Matassi G."/>
            <person name="Medina M."/>
            <person name="Mochizuki Y."/>
            <person name="Mount S."/>
            <person name="Morishita T."/>
            <person name="Miura S."/>
            <person name="Nakayama A."/>
            <person name="Nishizaka S."/>
            <person name="Nomoto H."/>
            <person name="Ohta F."/>
            <person name="Oishi K."/>
            <person name="Rigoutsos I."/>
            <person name="Sano M."/>
            <person name="Sasaki A."/>
            <person name="Sasakura Y."/>
            <person name="Shoguchi E."/>
            <person name="Shin-i T."/>
            <person name="Spagnuolo A."/>
            <person name="Stainier D."/>
            <person name="Suzuki M.M."/>
            <person name="Tassy O."/>
            <person name="Takatori N."/>
            <person name="Tokuoka M."/>
            <person name="Yagi K."/>
            <person name="Yoshizaki F."/>
            <person name="Wada S."/>
            <person name="Zhang C."/>
            <person name="Hyatt P.D."/>
            <person name="Larimer F."/>
            <person name="Detter C."/>
            <person name="Doggett N."/>
            <person name="Glavina T."/>
            <person name="Hawkins T."/>
            <person name="Richardson P."/>
            <person name="Lucas S."/>
            <person name="Kohara Y."/>
            <person name="Levine M."/>
            <person name="Satoh N."/>
            <person name="Rokhsar D.S."/>
        </authorList>
    </citation>
    <scope>NUCLEOTIDE SEQUENCE [LARGE SCALE GENOMIC DNA]</scope>
</reference>
<evidence type="ECO:0000256" key="2">
    <source>
        <dbReference type="ARBA" id="ARBA00007072"/>
    </source>
</evidence>
<comment type="catalytic activity">
    <reaction evidence="1">
        <text>Endohydrolysis of (1-&gt;4)-beta-D-glucosidic linkages in cellulose, lichenin and cereal beta-D-glucans.</text>
        <dbReference type="EC" id="3.2.1.4"/>
    </reaction>
</comment>
<keyword evidence="6" id="KW-0119">Carbohydrate metabolism</keyword>
<evidence type="ECO:0000313" key="12">
    <source>
        <dbReference type="Proteomes" id="UP000008144"/>
    </source>
</evidence>
<dbReference type="HOGENOM" id="CLU_008926_3_0_1"/>
<evidence type="ECO:0000256" key="1">
    <source>
        <dbReference type="ARBA" id="ARBA00000966"/>
    </source>
</evidence>
<dbReference type="InParanoid" id="F6QN71"/>
<organism evidence="11 12">
    <name type="scientific">Ciona intestinalis</name>
    <name type="common">Transparent sea squirt</name>
    <name type="synonym">Ascidia intestinalis</name>
    <dbReference type="NCBI Taxonomy" id="7719"/>
    <lineage>
        <taxon>Eukaryota</taxon>
        <taxon>Metazoa</taxon>
        <taxon>Chordata</taxon>
        <taxon>Tunicata</taxon>
        <taxon>Ascidiacea</taxon>
        <taxon>Phlebobranchia</taxon>
        <taxon>Cionidae</taxon>
        <taxon>Ciona</taxon>
    </lineage>
</organism>
<keyword evidence="12" id="KW-1185">Reference proteome</keyword>
<reference evidence="11" key="3">
    <citation type="submission" date="2025-08" db="UniProtKB">
        <authorList>
            <consortium name="Ensembl"/>
        </authorList>
    </citation>
    <scope>IDENTIFICATION</scope>
</reference>
<dbReference type="SUPFAM" id="SSF48208">
    <property type="entry name" value="Six-hairpin glycosidases"/>
    <property type="match status" value="1"/>
</dbReference>
<evidence type="ECO:0000256" key="9">
    <source>
        <dbReference type="SAM" id="SignalP"/>
    </source>
</evidence>
<dbReference type="InterPro" id="IPR012341">
    <property type="entry name" value="6hp_glycosidase-like_sf"/>
</dbReference>
<protein>
    <recommendedName>
        <fullName evidence="3">cellulase</fullName>
        <ecNumber evidence="3">3.2.1.4</ecNumber>
    </recommendedName>
</protein>
<keyword evidence="9" id="KW-0732">Signal</keyword>
<dbReference type="InterPro" id="IPR001701">
    <property type="entry name" value="Glyco_hydro_9"/>
</dbReference>
<dbReference type="Ensembl" id="ENSCINT00000009742.3">
    <property type="protein sequence ID" value="ENSCINP00000009742.3"/>
    <property type="gene ID" value="ENSCING00000004710.3"/>
</dbReference>
<dbReference type="EMBL" id="EAAA01000551">
    <property type="status" value="NOT_ANNOTATED_CDS"/>
    <property type="molecule type" value="Genomic_DNA"/>
</dbReference>
<evidence type="ECO:0000256" key="7">
    <source>
        <dbReference type="ARBA" id="ARBA00023295"/>
    </source>
</evidence>
<keyword evidence="8" id="KW-0624">Polysaccharide degradation</keyword>